<keyword evidence="1" id="KW-0489">Methyltransferase</keyword>
<reference evidence="5" key="1">
    <citation type="submission" date="2018-12" db="EMBL/GenBank/DDBJ databases">
        <title>Tengunoibacter tsumagoiensis gen. nov., sp. nov., Dictyobacter kobayashii sp. nov., D. alpinus sp. nov., and D. joshuensis sp. nov. and description of Dictyobacteraceae fam. nov. within the order Ktedonobacterales isolated from Tengu-no-mugimeshi.</title>
        <authorList>
            <person name="Wang C.M."/>
            <person name="Zheng Y."/>
            <person name="Sakai Y."/>
            <person name="Toyoda A."/>
            <person name="Minakuchi Y."/>
            <person name="Abe K."/>
            <person name="Yokota A."/>
            <person name="Yabe S."/>
        </authorList>
    </citation>
    <scope>NUCLEOTIDE SEQUENCE [LARGE SCALE GENOMIC DNA]</scope>
    <source>
        <strain evidence="5">Uno11</strain>
    </source>
</reference>
<dbReference type="InterPro" id="IPR012327">
    <property type="entry name" value="MeTrfase_D12"/>
</dbReference>
<evidence type="ECO:0000256" key="1">
    <source>
        <dbReference type="ARBA" id="ARBA00022603"/>
    </source>
</evidence>
<dbReference type="GO" id="GO:1904047">
    <property type="term" value="F:S-adenosyl-L-methionine binding"/>
    <property type="evidence" value="ECO:0007669"/>
    <property type="project" value="TreeGrafter"/>
</dbReference>
<dbReference type="GO" id="GO:0006298">
    <property type="term" value="P:mismatch repair"/>
    <property type="evidence" value="ECO:0007669"/>
    <property type="project" value="TreeGrafter"/>
</dbReference>
<dbReference type="GO" id="GO:0009007">
    <property type="term" value="F:site-specific DNA-methyltransferase (adenine-specific) activity"/>
    <property type="evidence" value="ECO:0007669"/>
    <property type="project" value="UniProtKB-EC"/>
</dbReference>
<evidence type="ECO:0000313" key="5">
    <source>
        <dbReference type="Proteomes" id="UP000287188"/>
    </source>
</evidence>
<dbReference type="InterPro" id="IPR029063">
    <property type="entry name" value="SAM-dependent_MTases_sf"/>
</dbReference>
<comment type="caution">
    <text evidence="4">The sequence shown here is derived from an EMBL/GenBank/DDBJ whole genome shotgun (WGS) entry which is preliminary data.</text>
</comment>
<proteinExistence type="predicted"/>
<dbReference type="PANTHER" id="PTHR30481">
    <property type="entry name" value="DNA ADENINE METHYLASE"/>
    <property type="match status" value="1"/>
</dbReference>
<dbReference type="GO" id="GO:0032259">
    <property type="term" value="P:methylation"/>
    <property type="evidence" value="ECO:0007669"/>
    <property type="project" value="UniProtKB-KW"/>
</dbReference>
<gene>
    <name evidence="4" type="ORF">KDK_24670</name>
</gene>
<keyword evidence="5" id="KW-1185">Reference proteome</keyword>
<evidence type="ECO:0000313" key="4">
    <source>
        <dbReference type="EMBL" id="GCE18667.1"/>
    </source>
</evidence>
<dbReference type="GO" id="GO:0043565">
    <property type="term" value="F:sequence-specific DNA binding"/>
    <property type="evidence" value="ECO:0007669"/>
    <property type="project" value="TreeGrafter"/>
</dbReference>
<dbReference type="SUPFAM" id="SSF53335">
    <property type="entry name" value="S-adenosyl-L-methionine-dependent methyltransferases"/>
    <property type="match status" value="1"/>
</dbReference>
<dbReference type="AlphaFoldDB" id="A0A402AHT7"/>
<evidence type="ECO:0000256" key="3">
    <source>
        <dbReference type="ARBA" id="ARBA00022691"/>
    </source>
</evidence>
<dbReference type="Proteomes" id="UP000287188">
    <property type="component" value="Unassembled WGS sequence"/>
</dbReference>
<accession>A0A402AHT7</accession>
<protein>
    <recommendedName>
        <fullName evidence="6">DNA adenine methylase</fullName>
    </recommendedName>
</protein>
<keyword evidence="2" id="KW-0808">Transferase</keyword>
<keyword evidence="3" id="KW-0949">S-adenosyl-L-methionine</keyword>
<evidence type="ECO:0000256" key="2">
    <source>
        <dbReference type="ARBA" id="ARBA00022679"/>
    </source>
</evidence>
<dbReference type="Gene3D" id="3.40.50.150">
    <property type="entry name" value="Vaccinia Virus protein VP39"/>
    <property type="match status" value="1"/>
</dbReference>
<dbReference type="GO" id="GO:0009307">
    <property type="term" value="P:DNA restriction-modification system"/>
    <property type="evidence" value="ECO:0007669"/>
    <property type="project" value="InterPro"/>
</dbReference>
<dbReference type="EMBL" id="BIFS01000001">
    <property type="protein sequence ID" value="GCE18667.1"/>
    <property type="molecule type" value="Genomic_DNA"/>
</dbReference>
<evidence type="ECO:0008006" key="6">
    <source>
        <dbReference type="Google" id="ProtNLM"/>
    </source>
</evidence>
<sequence>MQLDLLDLASLIHSSASTFSLIAQRLRCVEIDNRDFETVIRQHQKPRTLFYVDPPYLGVEDYYKRIDGTFTFADHERLAAVLNATPSFVMLSYYEHPQLEIWYPPEKWRRVRWETVKHSQRTKGTRDRVTELLLCNYPPMVSSLQLWQ</sequence>
<name>A0A402AHT7_9CHLR</name>
<organism evidence="4 5">
    <name type="scientific">Dictyobacter kobayashii</name>
    <dbReference type="NCBI Taxonomy" id="2014872"/>
    <lineage>
        <taxon>Bacteria</taxon>
        <taxon>Bacillati</taxon>
        <taxon>Chloroflexota</taxon>
        <taxon>Ktedonobacteria</taxon>
        <taxon>Ktedonobacterales</taxon>
        <taxon>Dictyobacteraceae</taxon>
        <taxon>Dictyobacter</taxon>
    </lineage>
</organism>
<dbReference type="Pfam" id="PF02086">
    <property type="entry name" value="MethyltransfD12"/>
    <property type="match status" value="1"/>
</dbReference>